<dbReference type="PANTHER" id="PTHR10083">
    <property type="entry name" value="KUNITZ-TYPE PROTEASE INHIBITOR-RELATED"/>
    <property type="match status" value="1"/>
</dbReference>
<dbReference type="InterPro" id="IPR002223">
    <property type="entry name" value="Kunitz_BPTI"/>
</dbReference>
<keyword evidence="9" id="KW-1185">Reference proteome</keyword>
<keyword evidence="2" id="KW-0964">Secreted</keyword>
<evidence type="ECO:0000259" key="7">
    <source>
        <dbReference type="PROSITE" id="PS50279"/>
    </source>
</evidence>
<reference evidence="8" key="2">
    <citation type="submission" date="2025-08" db="UniProtKB">
        <authorList>
            <consortium name="Ensembl"/>
        </authorList>
    </citation>
    <scope>IDENTIFICATION</scope>
</reference>
<keyword evidence="4" id="KW-0722">Serine protease inhibitor</keyword>
<feature type="chain" id="PRO_5035456738" description="BPTI/Kunitz inhibitor domain-containing protein" evidence="6">
    <location>
        <begin position="21"/>
        <end position="191"/>
    </location>
</feature>
<feature type="domain" description="BPTI/Kunitz inhibitor" evidence="7">
    <location>
        <begin position="80"/>
        <end position="136"/>
    </location>
</feature>
<dbReference type="PROSITE" id="PS50279">
    <property type="entry name" value="BPTI_KUNITZ_2"/>
    <property type="match status" value="2"/>
</dbReference>
<reference evidence="8" key="3">
    <citation type="submission" date="2025-09" db="UniProtKB">
        <authorList>
            <consortium name="Ensembl"/>
        </authorList>
    </citation>
    <scope>IDENTIFICATION</scope>
</reference>
<dbReference type="PANTHER" id="PTHR10083:SF381">
    <property type="entry name" value="BPTI_KUNITZ INHIBITOR DOMAIN-CONTAINING PROTEIN"/>
    <property type="match status" value="1"/>
</dbReference>
<dbReference type="Proteomes" id="UP000694395">
    <property type="component" value="Chromosome 3"/>
</dbReference>
<evidence type="ECO:0000313" key="8">
    <source>
        <dbReference type="Ensembl" id="ENSOMYP00000009411.2"/>
    </source>
</evidence>
<sequence>SLFPLLSLFPLSSLFPLLSLFPLPPFFYACFFKQDKGGCENYTLKWYFDTTQSECSRFWYGGCGGNANRFETQETCEGLCLRRNSTHPPVCPVPSEPPVCPWYFDTTQSECSRFWYGGCGGNANRFETQEACEGLCLRRNSTHINSYQTKSSTRQCTVNLDVNRTCKFRLYVIRSVFVNRICCTVCLFPLT</sequence>
<dbReference type="Gene3D" id="4.10.410.10">
    <property type="entry name" value="Pancreatic trypsin inhibitor Kunitz domain"/>
    <property type="match status" value="2"/>
</dbReference>
<dbReference type="FunFam" id="4.10.410.10:FF:000020">
    <property type="entry name" value="Collagen, type VI, alpha 3"/>
    <property type="match status" value="2"/>
</dbReference>
<evidence type="ECO:0000256" key="6">
    <source>
        <dbReference type="SAM" id="SignalP"/>
    </source>
</evidence>
<name>A0A8C7NLK0_ONCMY</name>
<comment type="subcellular location">
    <subcellularLocation>
        <location evidence="1">Secreted</location>
    </subcellularLocation>
</comment>
<dbReference type="AlphaFoldDB" id="A0A8C7NLK0"/>
<dbReference type="GO" id="GO:0005615">
    <property type="term" value="C:extracellular space"/>
    <property type="evidence" value="ECO:0007669"/>
    <property type="project" value="TreeGrafter"/>
</dbReference>
<feature type="domain" description="BPTI/Kunitz inhibitor" evidence="7">
    <location>
        <begin position="30"/>
        <end position="80"/>
    </location>
</feature>
<evidence type="ECO:0000256" key="3">
    <source>
        <dbReference type="ARBA" id="ARBA00022690"/>
    </source>
</evidence>
<evidence type="ECO:0000256" key="4">
    <source>
        <dbReference type="ARBA" id="ARBA00022900"/>
    </source>
</evidence>
<dbReference type="InterPro" id="IPR020901">
    <property type="entry name" value="Prtase_inh_Kunz-CS"/>
</dbReference>
<dbReference type="PROSITE" id="PS00280">
    <property type="entry name" value="BPTI_KUNITZ_1"/>
    <property type="match status" value="2"/>
</dbReference>
<evidence type="ECO:0000256" key="5">
    <source>
        <dbReference type="ARBA" id="ARBA00023157"/>
    </source>
</evidence>
<dbReference type="InterPro" id="IPR036880">
    <property type="entry name" value="Kunitz_BPTI_sf"/>
</dbReference>
<dbReference type="Pfam" id="PF00014">
    <property type="entry name" value="Kunitz_BPTI"/>
    <property type="match status" value="2"/>
</dbReference>
<reference evidence="8" key="1">
    <citation type="submission" date="2020-07" db="EMBL/GenBank/DDBJ databases">
        <title>A long reads based de novo assembly of the rainbow trout Arlee double haploid line genome.</title>
        <authorList>
            <person name="Gao G."/>
            <person name="Palti Y."/>
        </authorList>
    </citation>
    <scope>NUCLEOTIDE SEQUENCE [LARGE SCALE GENOMIC DNA]</scope>
</reference>
<evidence type="ECO:0000313" key="9">
    <source>
        <dbReference type="Proteomes" id="UP000694395"/>
    </source>
</evidence>
<evidence type="ECO:0000256" key="1">
    <source>
        <dbReference type="ARBA" id="ARBA00004613"/>
    </source>
</evidence>
<keyword evidence="3" id="KW-0646">Protease inhibitor</keyword>
<dbReference type="SMART" id="SM00131">
    <property type="entry name" value="KU"/>
    <property type="match status" value="2"/>
</dbReference>
<accession>A0A8C7NLK0</accession>
<protein>
    <recommendedName>
        <fullName evidence="7">BPTI/Kunitz inhibitor domain-containing protein</fullName>
    </recommendedName>
</protein>
<dbReference type="InterPro" id="IPR050098">
    <property type="entry name" value="TFPI/VKTCI-like"/>
</dbReference>
<dbReference type="PRINTS" id="PR00759">
    <property type="entry name" value="BASICPTASE"/>
</dbReference>
<organism evidence="8 9">
    <name type="scientific">Oncorhynchus mykiss</name>
    <name type="common">Rainbow trout</name>
    <name type="synonym">Salmo gairdneri</name>
    <dbReference type="NCBI Taxonomy" id="8022"/>
    <lineage>
        <taxon>Eukaryota</taxon>
        <taxon>Metazoa</taxon>
        <taxon>Chordata</taxon>
        <taxon>Craniata</taxon>
        <taxon>Vertebrata</taxon>
        <taxon>Euteleostomi</taxon>
        <taxon>Actinopterygii</taxon>
        <taxon>Neopterygii</taxon>
        <taxon>Teleostei</taxon>
        <taxon>Protacanthopterygii</taxon>
        <taxon>Salmoniformes</taxon>
        <taxon>Salmonidae</taxon>
        <taxon>Salmoninae</taxon>
        <taxon>Oncorhynchus</taxon>
    </lineage>
</organism>
<feature type="signal peptide" evidence="6">
    <location>
        <begin position="1"/>
        <end position="20"/>
    </location>
</feature>
<dbReference type="Ensembl" id="ENSOMYT00000010428.2">
    <property type="protein sequence ID" value="ENSOMYP00000009411.2"/>
    <property type="gene ID" value="ENSOMYG00000004783.2"/>
</dbReference>
<dbReference type="GeneTree" id="ENSGT00940000173891"/>
<dbReference type="GO" id="GO:0004867">
    <property type="term" value="F:serine-type endopeptidase inhibitor activity"/>
    <property type="evidence" value="ECO:0007669"/>
    <property type="project" value="UniProtKB-KW"/>
</dbReference>
<dbReference type="CDD" id="cd22630">
    <property type="entry name" value="Kunitz_collagen_alpha6_VI"/>
    <property type="match status" value="1"/>
</dbReference>
<keyword evidence="6" id="KW-0732">Signal</keyword>
<keyword evidence="5" id="KW-1015">Disulfide bond</keyword>
<proteinExistence type="predicted"/>
<dbReference type="SUPFAM" id="SSF57362">
    <property type="entry name" value="BPTI-like"/>
    <property type="match status" value="2"/>
</dbReference>
<evidence type="ECO:0000256" key="2">
    <source>
        <dbReference type="ARBA" id="ARBA00022525"/>
    </source>
</evidence>